<protein>
    <submittedName>
        <fullName evidence="10">Arsenical-resistance protein</fullName>
    </submittedName>
</protein>
<feature type="transmembrane region" description="Helical" evidence="9">
    <location>
        <begin position="306"/>
        <end position="328"/>
    </location>
</feature>
<evidence type="ECO:0000256" key="7">
    <source>
        <dbReference type="ARBA" id="ARBA00023136"/>
    </source>
</evidence>
<evidence type="ECO:0000256" key="6">
    <source>
        <dbReference type="ARBA" id="ARBA00022989"/>
    </source>
</evidence>
<dbReference type="Proteomes" id="UP000658305">
    <property type="component" value="Unassembled WGS sequence"/>
</dbReference>
<dbReference type="EMBL" id="BMYI01000033">
    <property type="protein sequence ID" value="GHC40366.1"/>
    <property type="molecule type" value="Genomic_DNA"/>
</dbReference>
<reference evidence="11" key="1">
    <citation type="journal article" date="2019" name="Int. J. Syst. Evol. Microbiol.">
        <title>The Global Catalogue of Microorganisms (GCM) 10K type strain sequencing project: providing services to taxonomists for standard genome sequencing and annotation.</title>
        <authorList>
            <consortium name="The Broad Institute Genomics Platform"/>
            <consortium name="The Broad Institute Genome Sequencing Center for Infectious Disease"/>
            <person name="Wu L."/>
            <person name="Ma J."/>
        </authorList>
    </citation>
    <scope>NUCLEOTIDE SEQUENCE [LARGE SCALE GENOMIC DNA]</scope>
    <source>
        <strain evidence="11">KCTC 23298</strain>
    </source>
</reference>
<keyword evidence="3 8" id="KW-0813">Transport</keyword>
<feature type="transmembrane region" description="Helical" evidence="9">
    <location>
        <begin position="114"/>
        <end position="133"/>
    </location>
</feature>
<dbReference type="InterPro" id="IPR004706">
    <property type="entry name" value="Arsenical-R_Acr3"/>
</dbReference>
<evidence type="ECO:0000256" key="8">
    <source>
        <dbReference type="PIRNR" id="PIRNR005508"/>
    </source>
</evidence>
<feature type="transmembrane region" description="Helical" evidence="9">
    <location>
        <begin position="75"/>
        <end position="102"/>
    </location>
</feature>
<keyword evidence="4 8" id="KW-1003">Cell membrane</keyword>
<feature type="transmembrane region" description="Helical" evidence="9">
    <location>
        <begin position="218"/>
        <end position="239"/>
    </location>
</feature>
<accession>A0ABQ3FTV5</accession>
<keyword evidence="5 8" id="KW-0812">Transmembrane</keyword>
<evidence type="ECO:0000256" key="9">
    <source>
        <dbReference type="SAM" id="Phobius"/>
    </source>
</evidence>
<dbReference type="NCBIfam" id="TIGR00832">
    <property type="entry name" value="acr3"/>
    <property type="match status" value="1"/>
</dbReference>
<dbReference type="RefSeq" id="WP_189382771.1">
    <property type="nucleotide sequence ID" value="NZ_BMYI01000033.1"/>
</dbReference>
<comment type="caution">
    <text evidence="10">The sequence shown here is derived from an EMBL/GenBank/DDBJ whole genome shotgun (WGS) entry which is preliminary data.</text>
</comment>
<dbReference type="InterPro" id="IPR038770">
    <property type="entry name" value="Na+/solute_symporter_sf"/>
</dbReference>
<dbReference type="PANTHER" id="PTHR43057">
    <property type="entry name" value="ARSENITE EFFLUX TRANSPORTER"/>
    <property type="match status" value="1"/>
</dbReference>
<gene>
    <name evidence="10" type="ORF">GCM10007291_47810</name>
</gene>
<proteinExistence type="inferred from homology"/>
<organism evidence="10 11">
    <name type="scientific">Gemmobacter nanjingensis</name>
    <dbReference type="NCBI Taxonomy" id="488454"/>
    <lineage>
        <taxon>Bacteria</taxon>
        <taxon>Pseudomonadati</taxon>
        <taxon>Pseudomonadota</taxon>
        <taxon>Alphaproteobacteria</taxon>
        <taxon>Rhodobacterales</taxon>
        <taxon>Paracoccaceae</taxon>
        <taxon>Gemmobacter</taxon>
    </lineage>
</organism>
<dbReference type="InterPro" id="IPR002657">
    <property type="entry name" value="BilAc:Na_symport/Acr3"/>
</dbReference>
<evidence type="ECO:0000313" key="11">
    <source>
        <dbReference type="Proteomes" id="UP000658305"/>
    </source>
</evidence>
<evidence type="ECO:0000256" key="2">
    <source>
        <dbReference type="ARBA" id="ARBA00010110"/>
    </source>
</evidence>
<keyword evidence="11" id="KW-1185">Reference proteome</keyword>
<name>A0ABQ3FTV5_9RHOB</name>
<feature type="transmembrane region" description="Helical" evidence="9">
    <location>
        <begin position="281"/>
        <end position="300"/>
    </location>
</feature>
<evidence type="ECO:0000313" key="10">
    <source>
        <dbReference type="EMBL" id="GHC40366.1"/>
    </source>
</evidence>
<sequence>MSLFERWLTLWVALCILAGLVLGNLAPSLFGVLAGLEYASVNLVVAVLIWAMVYPMMIAIDFGSLKEVGRRPKGLVITLVINWLIKPFTMAALAVLFFNHLFAGLIDPTKGPEYIAGLILLGAAPCTAMVFVWSQLTKGDPNYTLVQVSVNDLIMVVAFAPIVAFLLGVTDINVPWETLILSVVLYIVIPLIAGWLTRRALITRGQPVETFTARIKPASVVGLLVTVILLFGFQGQVIIAQPLLIALIAVPIIIQSYGIFALGYAWAFVWRLPHKMAAPCALIGTSNFFELAVAVAIGLFGLNSGAALATVVGVLVEVPVMLSLVAFANRTRERFPT</sequence>
<dbReference type="Pfam" id="PF01758">
    <property type="entry name" value="SBF"/>
    <property type="match status" value="1"/>
</dbReference>
<evidence type="ECO:0000256" key="3">
    <source>
        <dbReference type="ARBA" id="ARBA00022448"/>
    </source>
</evidence>
<feature type="transmembrane region" description="Helical" evidence="9">
    <location>
        <begin position="145"/>
        <end position="167"/>
    </location>
</feature>
<comment type="subcellular location">
    <subcellularLocation>
        <location evidence="1 8">Cell membrane</location>
        <topology evidence="1 8">Multi-pass membrane protein</topology>
    </subcellularLocation>
</comment>
<evidence type="ECO:0000256" key="4">
    <source>
        <dbReference type="ARBA" id="ARBA00022475"/>
    </source>
</evidence>
<dbReference type="Gene3D" id="1.20.1530.20">
    <property type="match status" value="1"/>
</dbReference>
<feature type="transmembrane region" description="Helical" evidence="9">
    <location>
        <begin position="245"/>
        <end position="269"/>
    </location>
</feature>
<comment type="similarity">
    <text evidence="2 8">Belongs to the arsenical resistance-3 (ACR3) (TC 2.A.59) family.</text>
</comment>
<keyword evidence="6 8" id="KW-1133">Transmembrane helix</keyword>
<keyword evidence="7 8" id="KW-0472">Membrane</keyword>
<dbReference type="PANTHER" id="PTHR43057:SF1">
    <property type="entry name" value="ARSENICAL-RESISTANCE PROTEIN 3"/>
    <property type="match status" value="1"/>
</dbReference>
<feature type="transmembrane region" description="Helical" evidence="9">
    <location>
        <begin position="179"/>
        <end position="197"/>
    </location>
</feature>
<evidence type="ECO:0000256" key="1">
    <source>
        <dbReference type="ARBA" id="ARBA00004651"/>
    </source>
</evidence>
<dbReference type="PIRSF" id="PIRSF005508">
    <property type="entry name" value="Acr3"/>
    <property type="match status" value="1"/>
</dbReference>
<feature type="transmembrane region" description="Helical" evidence="9">
    <location>
        <begin position="39"/>
        <end position="63"/>
    </location>
</feature>
<evidence type="ECO:0000256" key="5">
    <source>
        <dbReference type="ARBA" id="ARBA00022692"/>
    </source>
</evidence>